<proteinExistence type="predicted"/>
<protein>
    <recommendedName>
        <fullName evidence="3">DNA primase</fullName>
    </recommendedName>
</protein>
<evidence type="ECO:0000313" key="1">
    <source>
        <dbReference type="EMBL" id="MBO3359453.1"/>
    </source>
</evidence>
<dbReference type="RefSeq" id="WP_208340867.1">
    <property type="nucleotide sequence ID" value="NZ_JAENQO010000007.1"/>
</dbReference>
<dbReference type="AlphaFoldDB" id="A0AAW4IXW6"/>
<reference evidence="1" key="1">
    <citation type="submission" date="2020-12" db="EMBL/GenBank/DDBJ databases">
        <title>Comparative genomics of Clostridium perfringens reveals patterns of host-associated phylogenetic clades and virulence factors.</title>
        <authorList>
            <person name="Smith A.H."/>
            <person name="Geier R."/>
        </authorList>
    </citation>
    <scope>NUCLEOTIDE SEQUENCE</scope>
    <source>
        <strain evidence="1">CHD30677R</strain>
    </source>
</reference>
<accession>A0AAW4IXW6</accession>
<dbReference type="SUPFAM" id="SSF56731">
    <property type="entry name" value="DNA primase core"/>
    <property type="match status" value="1"/>
</dbReference>
<evidence type="ECO:0000313" key="2">
    <source>
        <dbReference type="Proteomes" id="UP000668068"/>
    </source>
</evidence>
<dbReference type="EMBL" id="JAENQP010000007">
    <property type="protein sequence ID" value="MBO3359453.1"/>
    <property type="molecule type" value="Genomic_DNA"/>
</dbReference>
<name>A0AAW4IXW6_CLOPF</name>
<dbReference type="Gene3D" id="3.40.1360.10">
    <property type="match status" value="1"/>
</dbReference>
<gene>
    <name evidence="1" type="ORF">JJB47_11790</name>
</gene>
<sequence length="344" mass="40185">MNALEIKDYLLHNTDKLKDLLENLECTNVSDRHHGEIRCAKEEGSNPTSIRIKLNENLSFSCYSDGIGGDIFTLVGWKLGHKDDFPKNFKYVCNFLNINGTFKKIEKPKIFGGIFEEIHKEKYNPLSNEMTIYPLEILDDYEQIPNQLFLKDGISIETQIKYKIGYDWWSHRLIIPEFNCEGELIGITGRYNGYDFEDYGQAKYFPIIEFEKSKILFGYSQNYNHLINNHVWLFESQKSVMRMDSNKVYNCLALGGRFISPIQLRYIQNLSPKSIILALDEGLDEEESIKTCQQLLSKNIFNQYKVGYLYDNNHEFLKKGSKDSPADLPIEELRKFSKKVKWIN</sequence>
<evidence type="ECO:0008006" key="3">
    <source>
        <dbReference type="Google" id="ProtNLM"/>
    </source>
</evidence>
<comment type="caution">
    <text evidence="1">The sequence shown here is derived from an EMBL/GenBank/DDBJ whole genome shotgun (WGS) entry which is preliminary data.</text>
</comment>
<dbReference type="Proteomes" id="UP000668068">
    <property type="component" value="Unassembled WGS sequence"/>
</dbReference>
<organism evidence="1 2">
    <name type="scientific">Clostridium perfringens</name>
    <dbReference type="NCBI Taxonomy" id="1502"/>
    <lineage>
        <taxon>Bacteria</taxon>
        <taxon>Bacillati</taxon>
        <taxon>Bacillota</taxon>
        <taxon>Clostridia</taxon>
        <taxon>Eubacteriales</taxon>
        <taxon>Clostridiaceae</taxon>
        <taxon>Clostridium</taxon>
    </lineage>
</organism>